<proteinExistence type="predicted"/>
<reference evidence="1" key="2">
    <citation type="submission" date="2020-09" db="EMBL/GenBank/DDBJ databases">
        <authorList>
            <person name="Sun Q."/>
            <person name="Zhou Y."/>
        </authorList>
    </citation>
    <scope>NUCLEOTIDE SEQUENCE</scope>
    <source>
        <strain evidence="1">CGMCC 4.7398</strain>
    </source>
</reference>
<accession>A0A919FL37</accession>
<dbReference type="AlphaFoldDB" id="A0A919FL37"/>
<protein>
    <submittedName>
        <fullName evidence="1">Uncharacterized protein</fullName>
    </submittedName>
</protein>
<comment type="caution">
    <text evidence="1">The sequence shown here is derived from an EMBL/GenBank/DDBJ whole genome shotgun (WGS) entry which is preliminary data.</text>
</comment>
<gene>
    <name evidence="1" type="ORF">GCM10017772_09360</name>
</gene>
<sequence length="75" mass="8237">MSAPAIITITATTGISFRSRLMLGLSPPWANSRQRMKKPVKNVFAAWPEGNAWPPAFSTSMLWCGPVRPRPNLVA</sequence>
<name>A0A919FL37_9MICO</name>
<keyword evidence="2" id="KW-1185">Reference proteome</keyword>
<reference evidence="1" key="1">
    <citation type="journal article" date="2014" name="Int. J. Syst. Evol. Microbiol.">
        <title>Complete genome sequence of Corynebacterium casei LMG S-19264T (=DSM 44701T), isolated from a smear-ripened cheese.</title>
        <authorList>
            <consortium name="US DOE Joint Genome Institute (JGI-PGF)"/>
            <person name="Walter F."/>
            <person name="Albersmeier A."/>
            <person name="Kalinowski J."/>
            <person name="Ruckert C."/>
        </authorList>
    </citation>
    <scope>NUCLEOTIDE SEQUENCE</scope>
    <source>
        <strain evidence="1">CGMCC 4.7398</strain>
    </source>
</reference>
<evidence type="ECO:0000313" key="1">
    <source>
        <dbReference type="EMBL" id="GHH67516.1"/>
    </source>
</evidence>
<dbReference type="EMBL" id="BNAS01000001">
    <property type="protein sequence ID" value="GHH67516.1"/>
    <property type="molecule type" value="Genomic_DNA"/>
</dbReference>
<dbReference type="Proteomes" id="UP000627369">
    <property type="component" value="Unassembled WGS sequence"/>
</dbReference>
<evidence type="ECO:0000313" key="2">
    <source>
        <dbReference type="Proteomes" id="UP000627369"/>
    </source>
</evidence>
<organism evidence="1 2">
    <name type="scientific">Promicromonospora soli</name>
    <dbReference type="NCBI Taxonomy" id="2035533"/>
    <lineage>
        <taxon>Bacteria</taxon>
        <taxon>Bacillati</taxon>
        <taxon>Actinomycetota</taxon>
        <taxon>Actinomycetes</taxon>
        <taxon>Micrococcales</taxon>
        <taxon>Promicromonosporaceae</taxon>
        <taxon>Promicromonospora</taxon>
    </lineage>
</organism>